<dbReference type="GO" id="GO:0006629">
    <property type="term" value="P:lipid metabolic process"/>
    <property type="evidence" value="ECO:0007669"/>
    <property type="project" value="InterPro"/>
</dbReference>
<dbReference type="STRING" id="716544.wcw_0902"/>
<dbReference type="PROSITE" id="PS51704">
    <property type="entry name" value="GP_PDE"/>
    <property type="match status" value="1"/>
</dbReference>
<dbReference type="EMBL" id="CP001928">
    <property type="protein sequence ID" value="ADI38264.1"/>
    <property type="molecule type" value="Genomic_DNA"/>
</dbReference>
<dbReference type="InterPro" id="IPR017946">
    <property type="entry name" value="PLC-like_Pdiesterase_TIM-brl"/>
</dbReference>
<dbReference type="Gene3D" id="3.20.20.190">
    <property type="entry name" value="Phosphatidylinositol (PI) phosphodiesterase"/>
    <property type="match status" value="1"/>
</dbReference>
<accession>D6YVV3</accession>
<dbReference type="InterPro" id="IPR030395">
    <property type="entry name" value="GP_PDE_dom"/>
</dbReference>
<dbReference type="KEGG" id="wch:wcw_0902"/>
<dbReference type="Pfam" id="PF03009">
    <property type="entry name" value="GDPD"/>
    <property type="match status" value="1"/>
</dbReference>
<dbReference type="EC" id="3.1.4.46" evidence="2"/>
<name>D6YVV3_WADCW</name>
<keyword evidence="2" id="KW-0378">Hydrolase</keyword>
<proteinExistence type="predicted"/>
<evidence type="ECO:0000259" key="1">
    <source>
        <dbReference type="PROSITE" id="PS51704"/>
    </source>
</evidence>
<dbReference type="GO" id="GO:0008889">
    <property type="term" value="F:glycerophosphodiester phosphodiesterase activity"/>
    <property type="evidence" value="ECO:0007669"/>
    <property type="project" value="UniProtKB-EC"/>
</dbReference>
<protein>
    <submittedName>
        <fullName evidence="2">Putative glycerophosphoryl diester phosphodiesterase</fullName>
        <ecNumber evidence="2">3.1.4.46</ecNumber>
    </submittedName>
</protein>
<dbReference type="eggNOG" id="COG0584">
    <property type="taxonomic scope" value="Bacteria"/>
</dbReference>
<feature type="domain" description="GP-PDE" evidence="1">
    <location>
        <begin position="6"/>
        <end position="245"/>
    </location>
</feature>
<reference evidence="2 3" key="1">
    <citation type="journal article" date="2010" name="PLoS ONE">
        <title>The Waddlia genome: a window into chlamydial biology.</title>
        <authorList>
            <person name="Bertelli C."/>
            <person name="Collyn F."/>
            <person name="Croxatto A."/>
            <person name="Ruckert C."/>
            <person name="Polkinghorne A."/>
            <person name="Kebbi-Beghdadi C."/>
            <person name="Goesmann A."/>
            <person name="Vaughan L."/>
            <person name="Greub G."/>
        </authorList>
    </citation>
    <scope>NUCLEOTIDE SEQUENCE [LARGE SCALE GENOMIC DNA]</scope>
    <source>
        <strain evidence="3">ATCC VR-1470 / WSU 86-1044</strain>
    </source>
</reference>
<dbReference type="OrthoDB" id="384721at2"/>
<organism evidence="2 3">
    <name type="scientific">Waddlia chondrophila (strain ATCC VR-1470 / WSU 86-1044)</name>
    <dbReference type="NCBI Taxonomy" id="716544"/>
    <lineage>
        <taxon>Bacteria</taxon>
        <taxon>Pseudomonadati</taxon>
        <taxon>Chlamydiota</taxon>
        <taxon>Chlamydiia</taxon>
        <taxon>Parachlamydiales</taxon>
        <taxon>Waddliaceae</taxon>
        <taxon>Waddlia</taxon>
    </lineage>
</organism>
<dbReference type="SUPFAM" id="SSF51695">
    <property type="entry name" value="PLC-like phosphodiesterases"/>
    <property type="match status" value="1"/>
</dbReference>
<dbReference type="PANTHER" id="PTHR46211:SF14">
    <property type="entry name" value="GLYCEROPHOSPHODIESTER PHOSPHODIESTERASE"/>
    <property type="match status" value="1"/>
</dbReference>
<evidence type="ECO:0000313" key="3">
    <source>
        <dbReference type="Proteomes" id="UP000001505"/>
    </source>
</evidence>
<keyword evidence="3" id="KW-1185">Reference proteome</keyword>
<sequence length="268" mass="30106">MLNKTPKLIAHRGNSSQAPENTLAAFISAIQIPVDYIECDVQLSKDGVPVIIHDGTFHRITNETHPNKVNELLLEEIKLIDTGSWFDTSYSNQRVLTLEELLLFPKGKIGVMVEVKEETFLACSMGKQIGDVIKRVTPRISQYGPILLGSLSPNVLLCLEAYLPQQALLPIVKDLEDLDDFRPIHAKHYAFKHTLLNEEMILEFHQNGIEVWAWTIDDKDTAFQLAALGLDGLITNQPKKMTGICHPSREMVDNVANVVFQGRLKKVN</sequence>
<dbReference type="RefSeq" id="WP_013181978.1">
    <property type="nucleotide sequence ID" value="NC_014225.1"/>
</dbReference>
<dbReference type="HOGENOM" id="CLU_030006_3_5_0"/>
<gene>
    <name evidence="2" type="ordered locus">wcw_0902</name>
</gene>
<dbReference type="PANTHER" id="PTHR46211">
    <property type="entry name" value="GLYCEROPHOSPHORYL DIESTER PHOSPHODIESTERASE"/>
    <property type="match status" value="1"/>
</dbReference>
<dbReference type="Proteomes" id="UP000001505">
    <property type="component" value="Chromosome"/>
</dbReference>
<evidence type="ECO:0000313" key="2">
    <source>
        <dbReference type="EMBL" id="ADI38264.1"/>
    </source>
</evidence>
<dbReference type="AlphaFoldDB" id="D6YVV3"/>